<dbReference type="RefSeq" id="WP_008505867.1">
    <property type="nucleotide sequence ID" value="NZ_CM001403.1"/>
</dbReference>
<dbReference type="EMBL" id="CM001403">
    <property type="protein sequence ID" value="EHQ25965.1"/>
    <property type="molecule type" value="Genomic_DNA"/>
</dbReference>
<feature type="signal peptide" evidence="1">
    <location>
        <begin position="1"/>
        <end position="24"/>
    </location>
</feature>
<evidence type="ECO:0000256" key="1">
    <source>
        <dbReference type="SAM" id="SignalP"/>
    </source>
</evidence>
<dbReference type="HOGENOM" id="CLU_1401105_0_0_10"/>
<dbReference type="OrthoDB" id="2677145at2"/>
<keyword evidence="1" id="KW-0732">Signal</keyword>
<evidence type="ECO:0000313" key="2">
    <source>
        <dbReference type="EMBL" id="EHQ25965.1"/>
    </source>
</evidence>
<feature type="chain" id="PRO_5003558898" evidence="1">
    <location>
        <begin position="25"/>
        <end position="194"/>
    </location>
</feature>
<evidence type="ECO:0000313" key="3">
    <source>
        <dbReference type="Proteomes" id="UP000002774"/>
    </source>
</evidence>
<sequence>MYITNIKVLGLLFILNAAFLGATAQPLEAKLASTSNMATLSNRQVNRTAPKKGKAITQSAVAGLSIEGHYLARAIEGFDDSCDINADITKVKNVYHYKLYVAGKVHKGILKVSHSNNQGVRYIIFTGIPWALNEGDISQLKDDEEPKSLKLPVGISGSWSNNEIMIQNSGNAMNHYVQLDACDQKYIRMVKQVH</sequence>
<protein>
    <submittedName>
        <fullName evidence="2">Uncharacterized protein</fullName>
    </submittedName>
</protein>
<dbReference type="eggNOG" id="ENOG5032ZES">
    <property type="taxonomic scope" value="Bacteria"/>
</dbReference>
<organism evidence="2 3">
    <name type="scientific">Mucilaginibacter paludis DSM 18603</name>
    <dbReference type="NCBI Taxonomy" id="714943"/>
    <lineage>
        <taxon>Bacteria</taxon>
        <taxon>Pseudomonadati</taxon>
        <taxon>Bacteroidota</taxon>
        <taxon>Sphingobacteriia</taxon>
        <taxon>Sphingobacteriales</taxon>
        <taxon>Sphingobacteriaceae</taxon>
        <taxon>Mucilaginibacter</taxon>
    </lineage>
</organism>
<keyword evidence="3" id="KW-1185">Reference proteome</keyword>
<reference evidence="2" key="1">
    <citation type="submission" date="2011-09" db="EMBL/GenBank/DDBJ databases">
        <title>The permanent draft genome of Mucilaginibacter paludis DSM 18603.</title>
        <authorList>
            <consortium name="US DOE Joint Genome Institute (JGI-PGF)"/>
            <person name="Lucas S."/>
            <person name="Han J."/>
            <person name="Lapidus A."/>
            <person name="Bruce D."/>
            <person name="Goodwin L."/>
            <person name="Pitluck S."/>
            <person name="Peters L."/>
            <person name="Kyrpides N."/>
            <person name="Mavromatis K."/>
            <person name="Ivanova N."/>
            <person name="Mikhailova N."/>
            <person name="Held B."/>
            <person name="Detter J.C."/>
            <person name="Tapia R."/>
            <person name="Han C."/>
            <person name="Land M."/>
            <person name="Hauser L."/>
            <person name="Markowitz V."/>
            <person name="Cheng J.-F."/>
            <person name="Hugenholtz P."/>
            <person name="Woyke T."/>
            <person name="Wu D."/>
            <person name="Tindall B."/>
            <person name="Brambilla E."/>
            <person name="Klenk H.-P."/>
            <person name="Eisen J.A."/>
        </authorList>
    </citation>
    <scope>NUCLEOTIDE SEQUENCE [LARGE SCALE GENOMIC DNA]</scope>
    <source>
        <strain evidence="2">DSM 18603</strain>
    </source>
</reference>
<accession>H1YA84</accession>
<name>H1YA84_9SPHI</name>
<dbReference type="Proteomes" id="UP000002774">
    <property type="component" value="Chromosome"/>
</dbReference>
<gene>
    <name evidence="2" type="ORF">Mucpa_1811</name>
</gene>
<proteinExistence type="predicted"/>
<dbReference type="AlphaFoldDB" id="H1YA84"/>